<reference evidence="2 3" key="1">
    <citation type="journal article" date="2016" name="Nat. Commun.">
        <title>Thousands of microbial genomes shed light on interconnected biogeochemical processes in an aquifer system.</title>
        <authorList>
            <person name="Anantharaman K."/>
            <person name="Brown C.T."/>
            <person name="Hug L.A."/>
            <person name="Sharon I."/>
            <person name="Castelle C.J."/>
            <person name="Probst A.J."/>
            <person name="Thomas B.C."/>
            <person name="Singh A."/>
            <person name="Wilkins M.J."/>
            <person name="Karaoz U."/>
            <person name="Brodie E.L."/>
            <person name="Williams K.H."/>
            <person name="Hubbard S.S."/>
            <person name="Banfield J.F."/>
        </authorList>
    </citation>
    <scope>NUCLEOTIDE SEQUENCE [LARGE SCALE GENOMIC DNA]</scope>
</reference>
<evidence type="ECO:0000313" key="3">
    <source>
        <dbReference type="Proteomes" id="UP000176498"/>
    </source>
</evidence>
<protein>
    <submittedName>
        <fullName evidence="2">Uncharacterized protein</fullName>
    </submittedName>
</protein>
<evidence type="ECO:0000256" key="1">
    <source>
        <dbReference type="SAM" id="Phobius"/>
    </source>
</evidence>
<keyword evidence="1" id="KW-1133">Transmembrane helix</keyword>
<proteinExistence type="predicted"/>
<keyword evidence="1" id="KW-0812">Transmembrane</keyword>
<evidence type="ECO:0000313" key="2">
    <source>
        <dbReference type="EMBL" id="OGY41893.1"/>
    </source>
</evidence>
<dbReference type="EMBL" id="MHHZ01000012">
    <property type="protein sequence ID" value="OGY41893.1"/>
    <property type="molecule type" value="Genomic_DNA"/>
</dbReference>
<organism evidence="2 3">
    <name type="scientific">Candidatus Buchananbacteria bacterium RBG_13_36_9</name>
    <dbReference type="NCBI Taxonomy" id="1797530"/>
    <lineage>
        <taxon>Bacteria</taxon>
        <taxon>Candidatus Buchananiibacteriota</taxon>
    </lineage>
</organism>
<dbReference type="AlphaFoldDB" id="A0A1G1XP67"/>
<feature type="transmembrane region" description="Helical" evidence="1">
    <location>
        <begin position="6"/>
        <end position="26"/>
    </location>
</feature>
<sequence length="166" mass="18917">MGIFMVYAMMVSFTVFVGGLVIAVCLKKIPHPKLAVKPTVSTDDKSDKSLNWLIKKIRWADNRLNKNPKCKRDAKMNALAVIEKALYLRNETRRQKQVRQLAIDVLVKFTKANPMRLISSFGPREKANCLLGYIPIWENGEIIDQCEDSYRQVEAKIDDTLFADAA</sequence>
<name>A0A1G1XP67_9BACT</name>
<comment type="caution">
    <text evidence="2">The sequence shown here is derived from an EMBL/GenBank/DDBJ whole genome shotgun (WGS) entry which is preliminary data.</text>
</comment>
<gene>
    <name evidence="2" type="ORF">A2Y82_05580</name>
</gene>
<keyword evidence="1" id="KW-0472">Membrane</keyword>
<dbReference type="Proteomes" id="UP000176498">
    <property type="component" value="Unassembled WGS sequence"/>
</dbReference>
<accession>A0A1G1XP67</accession>